<dbReference type="InterPro" id="IPR027417">
    <property type="entry name" value="P-loop_NTPase"/>
</dbReference>
<dbReference type="Gene3D" id="3.40.50.300">
    <property type="entry name" value="P-loop containing nucleotide triphosphate hydrolases"/>
    <property type="match status" value="1"/>
</dbReference>
<reference evidence="5" key="2">
    <citation type="submission" date="2020-09" db="EMBL/GenBank/DDBJ databases">
        <authorList>
            <person name="Sun Q."/>
            <person name="Ohkuma M."/>
        </authorList>
    </citation>
    <scope>NUCLEOTIDE SEQUENCE</scope>
    <source>
        <strain evidence="5">JCM 19831</strain>
    </source>
</reference>
<dbReference type="SMART" id="SM00421">
    <property type="entry name" value="HTH_LUXR"/>
    <property type="match status" value="1"/>
</dbReference>
<evidence type="ECO:0000256" key="3">
    <source>
        <dbReference type="ARBA" id="ARBA00023163"/>
    </source>
</evidence>
<dbReference type="InterPro" id="IPR036388">
    <property type="entry name" value="WH-like_DNA-bd_sf"/>
</dbReference>
<dbReference type="EMBL" id="BMPI01000003">
    <property type="protein sequence ID" value="GGM08478.1"/>
    <property type="molecule type" value="Genomic_DNA"/>
</dbReference>
<evidence type="ECO:0000259" key="4">
    <source>
        <dbReference type="PROSITE" id="PS50043"/>
    </source>
</evidence>
<dbReference type="PRINTS" id="PR00038">
    <property type="entry name" value="HTHLUXR"/>
</dbReference>
<dbReference type="InterPro" id="IPR016032">
    <property type="entry name" value="Sig_transdc_resp-reg_C-effctor"/>
</dbReference>
<keyword evidence="2" id="KW-0238">DNA-binding</keyword>
<evidence type="ECO:0000313" key="6">
    <source>
        <dbReference type="Proteomes" id="UP000642070"/>
    </source>
</evidence>
<feature type="domain" description="HTH luxR-type" evidence="4">
    <location>
        <begin position="637"/>
        <end position="702"/>
    </location>
</feature>
<dbReference type="AlphaFoldDB" id="A0A917T333"/>
<dbReference type="InterPro" id="IPR000792">
    <property type="entry name" value="Tscrpt_reg_LuxR_C"/>
</dbReference>
<evidence type="ECO:0000256" key="2">
    <source>
        <dbReference type="ARBA" id="ARBA00023125"/>
    </source>
</evidence>
<dbReference type="SUPFAM" id="SSF46894">
    <property type="entry name" value="C-terminal effector domain of the bipartite response regulators"/>
    <property type="match status" value="1"/>
</dbReference>
<dbReference type="GO" id="GO:0003677">
    <property type="term" value="F:DNA binding"/>
    <property type="evidence" value="ECO:0007669"/>
    <property type="project" value="UniProtKB-KW"/>
</dbReference>
<dbReference type="Pfam" id="PF00196">
    <property type="entry name" value="GerE"/>
    <property type="match status" value="1"/>
</dbReference>
<keyword evidence="1" id="KW-0805">Transcription regulation</keyword>
<sequence>MPSEFAGRSAELARLRELTSGLVVVSGPAGVGKTRLLREACPDALWVRCPPDDDAPPMWPWLRVLSALGVTAPAGSGFTAAVAVADLVAGCAGRVVVVEDLQDADEGSLAVVRHLALAVRAEGGPLVVVTVRSGAPARRPEAFARAEEELGRALGVRRLVLGPLTAAEAAGLDSAPLLLGAARQALRDGAADDAARLYERCLGALDHAGDAERAALVVELARAEYRAGRPRRASEHCLVAAELATAAGRPDLLAAAALVIHGAGDADVAVRAALLCERALAGAGPGDRVRLLARRAALHADADRVTEAESAEALRAAEDGGDDEALADAVRARMWLLDDPAERLRLAGVTADGGLRTGRLLVAVRGELWRVDSQYHMGNLRGVDDGLARLRDLAAAARLPVAEWHALRADAAREALAGRWGAARTLNERAHAAALRTGDRLAAAVTDLFAVLLGLVRGDRGELRAGWAERRDDDPRLPLGDAVTALHHLVDGEAAEARARYERLRHLLRDPPPGLRRLGMLQFLTELALAFGDAEAAAWAYPQWLPWTAAGGLPGGADTFPGGAAARPAGRLAALLGRTDEAVDLLRTAVAVNTRLDAGPWLVHTRLDLAALTGDAALAARAAADARRLDLPGPAARASTVDPLTEREREVAALVAEALSNREIAARLVLSERTVESHVRHILAKLGLANRTELTARLLRPHH</sequence>
<dbReference type="Pfam" id="PF13191">
    <property type="entry name" value="AAA_16"/>
    <property type="match status" value="1"/>
</dbReference>
<accession>A0A917T333</accession>
<dbReference type="PROSITE" id="PS50043">
    <property type="entry name" value="HTH_LUXR_2"/>
    <property type="match status" value="1"/>
</dbReference>
<dbReference type="CDD" id="cd06170">
    <property type="entry name" value="LuxR_C_like"/>
    <property type="match status" value="1"/>
</dbReference>
<dbReference type="GO" id="GO:0006355">
    <property type="term" value="P:regulation of DNA-templated transcription"/>
    <property type="evidence" value="ECO:0007669"/>
    <property type="project" value="InterPro"/>
</dbReference>
<organism evidence="5 6">
    <name type="scientific">Dactylosporangium sucinum</name>
    <dbReference type="NCBI Taxonomy" id="1424081"/>
    <lineage>
        <taxon>Bacteria</taxon>
        <taxon>Bacillati</taxon>
        <taxon>Actinomycetota</taxon>
        <taxon>Actinomycetes</taxon>
        <taxon>Micromonosporales</taxon>
        <taxon>Micromonosporaceae</taxon>
        <taxon>Dactylosporangium</taxon>
    </lineage>
</organism>
<dbReference type="Gene3D" id="1.10.10.10">
    <property type="entry name" value="Winged helix-like DNA-binding domain superfamily/Winged helix DNA-binding domain"/>
    <property type="match status" value="1"/>
</dbReference>
<evidence type="ECO:0000256" key="1">
    <source>
        <dbReference type="ARBA" id="ARBA00023015"/>
    </source>
</evidence>
<evidence type="ECO:0000313" key="5">
    <source>
        <dbReference type="EMBL" id="GGM08478.1"/>
    </source>
</evidence>
<proteinExistence type="predicted"/>
<name>A0A917T333_9ACTN</name>
<comment type="caution">
    <text evidence="5">The sequence shown here is derived from an EMBL/GenBank/DDBJ whole genome shotgun (WGS) entry which is preliminary data.</text>
</comment>
<protein>
    <recommendedName>
        <fullName evidence="4">HTH luxR-type domain-containing protein</fullName>
    </recommendedName>
</protein>
<keyword evidence="3" id="KW-0804">Transcription</keyword>
<dbReference type="Proteomes" id="UP000642070">
    <property type="component" value="Unassembled WGS sequence"/>
</dbReference>
<gene>
    <name evidence="5" type="ORF">GCM10007977_006910</name>
</gene>
<keyword evidence="6" id="KW-1185">Reference proteome</keyword>
<dbReference type="PANTHER" id="PTHR44688:SF16">
    <property type="entry name" value="DNA-BINDING TRANSCRIPTIONAL ACTIVATOR DEVR_DOSR"/>
    <property type="match status" value="1"/>
</dbReference>
<dbReference type="SUPFAM" id="SSF52540">
    <property type="entry name" value="P-loop containing nucleoside triphosphate hydrolases"/>
    <property type="match status" value="1"/>
</dbReference>
<dbReference type="InterPro" id="IPR041664">
    <property type="entry name" value="AAA_16"/>
</dbReference>
<dbReference type="RefSeq" id="WP_190248199.1">
    <property type="nucleotide sequence ID" value="NZ_BMPI01000003.1"/>
</dbReference>
<reference evidence="5" key="1">
    <citation type="journal article" date="2014" name="Int. J. Syst. Evol. Microbiol.">
        <title>Complete genome sequence of Corynebacterium casei LMG S-19264T (=DSM 44701T), isolated from a smear-ripened cheese.</title>
        <authorList>
            <consortium name="US DOE Joint Genome Institute (JGI-PGF)"/>
            <person name="Walter F."/>
            <person name="Albersmeier A."/>
            <person name="Kalinowski J."/>
            <person name="Ruckert C."/>
        </authorList>
    </citation>
    <scope>NUCLEOTIDE SEQUENCE</scope>
    <source>
        <strain evidence="5">JCM 19831</strain>
    </source>
</reference>
<dbReference type="PANTHER" id="PTHR44688">
    <property type="entry name" value="DNA-BINDING TRANSCRIPTIONAL ACTIVATOR DEVR_DOSR"/>
    <property type="match status" value="1"/>
</dbReference>